<reference evidence="1" key="1">
    <citation type="submission" date="2025-08" db="UniProtKB">
        <authorList>
            <consortium name="Ensembl"/>
        </authorList>
    </citation>
    <scope>IDENTIFICATION</scope>
</reference>
<evidence type="ECO:0000313" key="2">
    <source>
        <dbReference type="Proteomes" id="UP000472273"/>
    </source>
</evidence>
<dbReference type="AlphaFoldDB" id="A0A670Z8Q3"/>
<dbReference type="Ensembl" id="ENSPTXT00000021106.1">
    <property type="protein sequence ID" value="ENSPTXP00000020482.1"/>
    <property type="gene ID" value="ENSPTXG00000014156.1"/>
</dbReference>
<keyword evidence="2" id="KW-1185">Reference proteome</keyword>
<dbReference type="Proteomes" id="UP000472273">
    <property type="component" value="Unplaced"/>
</dbReference>
<proteinExistence type="predicted"/>
<dbReference type="GeneTree" id="ENSGT00990000211901"/>
<sequence length="61" mass="7057">GKKDHKTHLTNILLILNEPNIVLQKLREFCFNGKERGQRLGLAKFAQKAGLIREVNFHCEK</sequence>
<organism evidence="1 2">
    <name type="scientific">Pseudonaja textilis</name>
    <name type="common">Eastern brown snake</name>
    <dbReference type="NCBI Taxonomy" id="8673"/>
    <lineage>
        <taxon>Eukaryota</taxon>
        <taxon>Metazoa</taxon>
        <taxon>Chordata</taxon>
        <taxon>Craniata</taxon>
        <taxon>Vertebrata</taxon>
        <taxon>Euteleostomi</taxon>
        <taxon>Lepidosauria</taxon>
        <taxon>Squamata</taxon>
        <taxon>Bifurcata</taxon>
        <taxon>Unidentata</taxon>
        <taxon>Episquamata</taxon>
        <taxon>Toxicofera</taxon>
        <taxon>Serpentes</taxon>
        <taxon>Colubroidea</taxon>
        <taxon>Elapidae</taxon>
        <taxon>Hydrophiinae</taxon>
        <taxon>Pseudonaja</taxon>
    </lineage>
</organism>
<name>A0A670Z8Q3_PSETE</name>
<reference evidence="1" key="2">
    <citation type="submission" date="2025-09" db="UniProtKB">
        <authorList>
            <consortium name="Ensembl"/>
        </authorList>
    </citation>
    <scope>IDENTIFICATION</scope>
</reference>
<accession>A0A670Z8Q3</accession>
<evidence type="ECO:0000313" key="1">
    <source>
        <dbReference type="Ensembl" id="ENSPTXP00000020482.1"/>
    </source>
</evidence>
<protein>
    <submittedName>
        <fullName evidence="1">Uncharacterized protein</fullName>
    </submittedName>
</protein>